<comment type="subcellular location">
    <subcellularLocation>
        <location evidence="1">Membrane</location>
        <topology evidence="1">Multi-pass membrane protein</topology>
    </subcellularLocation>
</comment>
<dbReference type="PANTHER" id="PTHR24221:SF402">
    <property type="entry name" value="IRON-SULFUR CLUSTERS TRANSPORTER ABCB7, MITOCHONDRIAL"/>
    <property type="match status" value="1"/>
</dbReference>
<evidence type="ECO:0000256" key="1">
    <source>
        <dbReference type="ARBA" id="ARBA00004141"/>
    </source>
</evidence>
<feature type="transmembrane region" description="Helical" evidence="6">
    <location>
        <begin position="170"/>
        <end position="191"/>
    </location>
</feature>
<name>A0A6L2PFV9_COPFO</name>
<dbReference type="InterPro" id="IPR039421">
    <property type="entry name" value="Type_1_exporter"/>
</dbReference>
<keyword evidence="5 6" id="KW-0472">Membrane</keyword>
<keyword evidence="3 6" id="KW-0812">Transmembrane</keyword>
<evidence type="ECO:0000256" key="6">
    <source>
        <dbReference type="SAM" id="Phobius"/>
    </source>
</evidence>
<keyword evidence="9" id="KW-1185">Reference proteome</keyword>
<dbReference type="Gene3D" id="1.20.1560.10">
    <property type="entry name" value="ABC transporter type 1, transmembrane domain"/>
    <property type="match status" value="1"/>
</dbReference>
<dbReference type="InParanoid" id="A0A6L2PFV9"/>
<keyword evidence="4 6" id="KW-1133">Transmembrane helix</keyword>
<dbReference type="PANTHER" id="PTHR24221">
    <property type="entry name" value="ATP-BINDING CASSETTE SUB-FAMILY B"/>
    <property type="match status" value="1"/>
</dbReference>
<feature type="transmembrane region" description="Helical" evidence="6">
    <location>
        <begin position="327"/>
        <end position="348"/>
    </location>
</feature>
<comment type="caution">
    <text evidence="8">The sequence shown here is derived from an EMBL/GenBank/DDBJ whole genome shotgun (WGS) entry which is preliminary data.</text>
</comment>
<dbReference type="InterPro" id="IPR027417">
    <property type="entry name" value="P-loop_NTPase"/>
</dbReference>
<evidence type="ECO:0000256" key="4">
    <source>
        <dbReference type="ARBA" id="ARBA00022989"/>
    </source>
</evidence>
<dbReference type="GO" id="GO:0140359">
    <property type="term" value="F:ABC-type transporter activity"/>
    <property type="evidence" value="ECO:0007669"/>
    <property type="project" value="InterPro"/>
</dbReference>
<dbReference type="InterPro" id="IPR011527">
    <property type="entry name" value="ABC1_TM_dom"/>
</dbReference>
<accession>A0A6L2PFV9</accession>
<sequence>MFKIKVTQKCKVAACKHTELVIWKLHRKLILNCPAHSKCGSFGVETADFWCVHKLKLKCIRLHTTDGRTGYKWETSTSGTSHLLDQKQKQTKSGGYLTSSSPDVGKIVSDFVPAKIPPGQAVRKCFHPGASSMAREGIPLNGEPVTNKDMLRGMMAYIWPKDDASVRKRVCVALGLLAGAKMLSVAVPFTFKYAVDHLNQALPPTATGEAYLNMASAPDTVLTVALTMLVGYGIARAGAAGFNELRNAVFAKVAQHSIRRIARNVFLHLHNLDLAFHLSRQTGALSKTIDRGSRGINFVLSAMVFNIVPTVFELALVSTILGVKCGAAFASVSLGCVGVYAAYTLAVTQWRTKFRVFMNKAENEAGNKAVDSLINYETVKYFNNEKYEAERYDSSLKKYEAASLKTSTSLALLNFGQNAVFSSALSLIMVLAAKQIVQEPLFLTLSETESILLAGMMYSGFTGCLILGILSQNILGALKRATEGRTSVVIAHRLSTIMDADEILVLDKGRVAESGTHSQLLSNRGSIYSRMWDIQQRASVAGKPVNTAQQGA</sequence>
<dbReference type="CDD" id="cd18582">
    <property type="entry name" value="ABC_6TM_ATM1_ABCB7"/>
    <property type="match status" value="1"/>
</dbReference>
<feature type="transmembrane region" description="Helical" evidence="6">
    <location>
        <begin position="451"/>
        <end position="470"/>
    </location>
</feature>
<dbReference type="AlphaFoldDB" id="A0A6L2PFV9"/>
<feature type="transmembrane region" description="Helical" evidence="6">
    <location>
        <begin position="211"/>
        <end position="235"/>
    </location>
</feature>
<reference evidence="9" key="1">
    <citation type="submission" date="2020-01" db="EMBL/GenBank/DDBJ databases">
        <title>Draft genome sequence of the Termite Coptotermes fromosanus.</title>
        <authorList>
            <person name="Itakura S."/>
            <person name="Yosikawa Y."/>
            <person name="Umezawa K."/>
        </authorList>
    </citation>
    <scope>NUCLEOTIDE SEQUENCE [LARGE SCALE GENOMIC DNA]</scope>
</reference>
<keyword evidence="2" id="KW-0813">Transport</keyword>
<evidence type="ECO:0000259" key="7">
    <source>
        <dbReference type="PROSITE" id="PS50929"/>
    </source>
</evidence>
<dbReference type="PROSITE" id="PS50929">
    <property type="entry name" value="ABC_TM1F"/>
    <property type="match status" value="1"/>
</dbReference>
<feature type="transmembrane region" description="Helical" evidence="6">
    <location>
        <begin position="296"/>
        <end position="321"/>
    </location>
</feature>
<feature type="domain" description="ABC transmembrane type-1" evidence="7">
    <location>
        <begin position="172"/>
        <end position="441"/>
    </location>
</feature>
<proteinExistence type="predicted"/>
<evidence type="ECO:0000313" key="9">
    <source>
        <dbReference type="Proteomes" id="UP000502823"/>
    </source>
</evidence>
<dbReference type="SUPFAM" id="SSF52540">
    <property type="entry name" value="P-loop containing nucleoside triphosphate hydrolases"/>
    <property type="match status" value="1"/>
</dbReference>
<dbReference type="InterPro" id="IPR036640">
    <property type="entry name" value="ABC1_TM_sf"/>
</dbReference>
<dbReference type="GO" id="GO:0005743">
    <property type="term" value="C:mitochondrial inner membrane"/>
    <property type="evidence" value="ECO:0007669"/>
    <property type="project" value="TreeGrafter"/>
</dbReference>
<gene>
    <name evidence="8" type="ORF">Cfor_09280</name>
</gene>
<dbReference type="GO" id="GO:0005524">
    <property type="term" value="F:ATP binding"/>
    <property type="evidence" value="ECO:0007669"/>
    <property type="project" value="InterPro"/>
</dbReference>
<feature type="transmembrane region" description="Helical" evidence="6">
    <location>
        <begin position="410"/>
        <end position="431"/>
    </location>
</feature>
<dbReference type="Proteomes" id="UP000502823">
    <property type="component" value="Unassembled WGS sequence"/>
</dbReference>
<evidence type="ECO:0000256" key="2">
    <source>
        <dbReference type="ARBA" id="ARBA00022448"/>
    </source>
</evidence>
<dbReference type="SUPFAM" id="SSF90123">
    <property type="entry name" value="ABC transporter transmembrane region"/>
    <property type="match status" value="1"/>
</dbReference>
<protein>
    <recommendedName>
        <fullName evidence="7">ABC transmembrane type-1 domain-containing protein</fullName>
    </recommendedName>
</protein>
<dbReference type="EMBL" id="BLKM01007732">
    <property type="protein sequence ID" value="GFG31441.1"/>
    <property type="molecule type" value="Genomic_DNA"/>
</dbReference>
<dbReference type="Pfam" id="PF00664">
    <property type="entry name" value="ABC_membrane"/>
    <property type="match status" value="1"/>
</dbReference>
<evidence type="ECO:0000256" key="5">
    <source>
        <dbReference type="ARBA" id="ARBA00023136"/>
    </source>
</evidence>
<dbReference type="FunCoup" id="A0A6L2PFV9">
    <property type="interactions" value="1214"/>
</dbReference>
<dbReference type="OrthoDB" id="6500128at2759"/>
<evidence type="ECO:0000256" key="3">
    <source>
        <dbReference type="ARBA" id="ARBA00022692"/>
    </source>
</evidence>
<evidence type="ECO:0000313" key="8">
    <source>
        <dbReference type="EMBL" id="GFG31441.1"/>
    </source>
</evidence>
<organism evidence="8 9">
    <name type="scientific">Coptotermes formosanus</name>
    <name type="common">Formosan subterranean termite</name>
    <dbReference type="NCBI Taxonomy" id="36987"/>
    <lineage>
        <taxon>Eukaryota</taxon>
        <taxon>Metazoa</taxon>
        <taxon>Ecdysozoa</taxon>
        <taxon>Arthropoda</taxon>
        <taxon>Hexapoda</taxon>
        <taxon>Insecta</taxon>
        <taxon>Pterygota</taxon>
        <taxon>Neoptera</taxon>
        <taxon>Polyneoptera</taxon>
        <taxon>Dictyoptera</taxon>
        <taxon>Blattodea</taxon>
        <taxon>Blattoidea</taxon>
        <taxon>Termitoidae</taxon>
        <taxon>Rhinotermitidae</taxon>
        <taxon>Coptotermes</taxon>
    </lineage>
</organism>
<dbReference type="GO" id="GO:0006879">
    <property type="term" value="P:intracellular iron ion homeostasis"/>
    <property type="evidence" value="ECO:0007669"/>
    <property type="project" value="TreeGrafter"/>
</dbReference>